<name>A0A933GLU5_UNCTE</name>
<evidence type="ECO:0000259" key="4">
    <source>
        <dbReference type="Pfam" id="PF10531"/>
    </source>
</evidence>
<dbReference type="GO" id="GO:0015159">
    <property type="term" value="F:polysaccharide transmembrane transporter activity"/>
    <property type="evidence" value="ECO:0007669"/>
    <property type="project" value="InterPro"/>
</dbReference>
<sequence>MDSVEYKRNMSGLQVAGAQLPPLPQPASEKQPSASAQASGNKPAEQTAQPKSAEQSPKPEPSPSTRDVTPKQEAIPRENISQVFQEKISQLNLNTARREARDFILGPKDVIKITVWGNEDLLRQVTISEEGGFSYPFIGDISADGKTVAQLEKEITQRLSGRYIINPQVNINIESYKSKLVYVIGEVTGVRAATKEGIISTNSFPLVGQTTLFEMLGLAGGPTPTAGSEVLVLRPAAKGNITKPITPDQVKGNEIIRLNLWKLLAGDQSQNIYLEAGDTVYVPKAEFFFVYGEVKTPGKYNLEKGVNVLKGISMAGGATDKAALNRAKLVREKDGKKIEINKVKLDELIQPEDIIMVPESFF</sequence>
<dbReference type="Gene3D" id="3.10.560.10">
    <property type="entry name" value="Outer membrane lipoprotein wza domain like"/>
    <property type="match status" value="1"/>
</dbReference>
<feature type="domain" description="Polysaccharide export protein N-terminal" evidence="3">
    <location>
        <begin position="99"/>
        <end position="173"/>
    </location>
</feature>
<evidence type="ECO:0000259" key="3">
    <source>
        <dbReference type="Pfam" id="PF02563"/>
    </source>
</evidence>
<comment type="caution">
    <text evidence="5">The sequence shown here is derived from an EMBL/GenBank/DDBJ whole genome shotgun (WGS) entry which is preliminary data.</text>
</comment>
<evidence type="ECO:0000313" key="5">
    <source>
        <dbReference type="EMBL" id="MBI4595144.1"/>
    </source>
</evidence>
<dbReference type="InterPro" id="IPR019554">
    <property type="entry name" value="Soluble_ligand-bd"/>
</dbReference>
<feature type="compositionally biased region" description="Polar residues" evidence="2">
    <location>
        <begin position="28"/>
        <end position="55"/>
    </location>
</feature>
<dbReference type="InterPro" id="IPR049712">
    <property type="entry name" value="Poly_export"/>
</dbReference>
<dbReference type="EMBL" id="JACQWF010000096">
    <property type="protein sequence ID" value="MBI4595144.1"/>
    <property type="molecule type" value="Genomic_DNA"/>
</dbReference>
<feature type="domain" description="Soluble ligand binding" evidence="4">
    <location>
        <begin position="288"/>
        <end position="339"/>
    </location>
</feature>
<evidence type="ECO:0000256" key="2">
    <source>
        <dbReference type="SAM" id="MobiDB-lite"/>
    </source>
</evidence>
<keyword evidence="1" id="KW-0732">Signal</keyword>
<dbReference type="Proteomes" id="UP000772181">
    <property type="component" value="Unassembled WGS sequence"/>
</dbReference>
<dbReference type="PANTHER" id="PTHR33619:SF3">
    <property type="entry name" value="POLYSACCHARIDE EXPORT PROTEIN GFCE-RELATED"/>
    <property type="match status" value="1"/>
</dbReference>
<organism evidence="5 6">
    <name type="scientific">Tectimicrobiota bacterium</name>
    <dbReference type="NCBI Taxonomy" id="2528274"/>
    <lineage>
        <taxon>Bacteria</taxon>
        <taxon>Pseudomonadati</taxon>
        <taxon>Nitrospinota/Tectimicrobiota group</taxon>
        <taxon>Candidatus Tectimicrobiota</taxon>
    </lineage>
</organism>
<dbReference type="Pfam" id="PF02563">
    <property type="entry name" value="Poly_export"/>
    <property type="match status" value="1"/>
</dbReference>
<gene>
    <name evidence="5" type="ORF">HY730_02070</name>
</gene>
<dbReference type="AlphaFoldDB" id="A0A933GLU5"/>
<dbReference type="InterPro" id="IPR003715">
    <property type="entry name" value="Poly_export_N"/>
</dbReference>
<dbReference type="Gene3D" id="3.30.1950.10">
    <property type="entry name" value="wza like domain"/>
    <property type="match status" value="1"/>
</dbReference>
<evidence type="ECO:0000313" key="6">
    <source>
        <dbReference type="Proteomes" id="UP000772181"/>
    </source>
</evidence>
<evidence type="ECO:0000256" key="1">
    <source>
        <dbReference type="ARBA" id="ARBA00022729"/>
    </source>
</evidence>
<protein>
    <submittedName>
        <fullName evidence="5">Polysaccharide biosynthesis/export family protein</fullName>
    </submittedName>
</protein>
<proteinExistence type="predicted"/>
<accession>A0A933GLU5</accession>
<dbReference type="Pfam" id="PF10531">
    <property type="entry name" value="SLBB"/>
    <property type="match status" value="1"/>
</dbReference>
<reference evidence="5" key="1">
    <citation type="submission" date="2020-07" db="EMBL/GenBank/DDBJ databases">
        <title>Huge and variable diversity of episymbiotic CPR bacteria and DPANN archaea in groundwater ecosystems.</title>
        <authorList>
            <person name="He C.Y."/>
            <person name="Keren R."/>
            <person name="Whittaker M."/>
            <person name="Farag I.F."/>
            <person name="Doudna J."/>
            <person name="Cate J.H.D."/>
            <person name="Banfield J.F."/>
        </authorList>
    </citation>
    <scope>NUCLEOTIDE SEQUENCE</scope>
    <source>
        <strain evidence="5">NC_groundwater_1482_Ag_S-0.65um_47_24</strain>
    </source>
</reference>
<dbReference type="PANTHER" id="PTHR33619">
    <property type="entry name" value="POLYSACCHARIDE EXPORT PROTEIN GFCE-RELATED"/>
    <property type="match status" value="1"/>
</dbReference>
<feature type="region of interest" description="Disordered" evidence="2">
    <location>
        <begin position="1"/>
        <end position="79"/>
    </location>
</feature>